<feature type="compositionally biased region" description="Pro residues" evidence="1">
    <location>
        <begin position="28"/>
        <end position="40"/>
    </location>
</feature>
<organism evidence="3 4">
    <name type="scientific">Mycena alexandri</name>
    <dbReference type="NCBI Taxonomy" id="1745969"/>
    <lineage>
        <taxon>Eukaryota</taxon>
        <taxon>Fungi</taxon>
        <taxon>Dikarya</taxon>
        <taxon>Basidiomycota</taxon>
        <taxon>Agaricomycotina</taxon>
        <taxon>Agaricomycetes</taxon>
        <taxon>Agaricomycetidae</taxon>
        <taxon>Agaricales</taxon>
        <taxon>Marasmiineae</taxon>
        <taxon>Mycenaceae</taxon>
        <taxon>Mycena</taxon>
    </lineage>
</organism>
<feature type="compositionally biased region" description="Low complexity" evidence="1">
    <location>
        <begin position="17"/>
        <end position="27"/>
    </location>
</feature>
<keyword evidence="4" id="KW-1185">Reference proteome</keyword>
<comment type="caution">
    <text evidence="3">The sequence shown here is derived from an EMBL/GenBank/DDBJ whole genome shotgun (WGS) entry which is preliminary data.</text>
</comment>
<evidence type="ECO:0000256" key="1">
    <source>
        <dbReference type="SAM" id="MobiDB-lite"/>
    </source>
</evidence>
<evidence type="ECO:0000313" key="3">
    <source>
        <dbReference type="EMBL" id="KAJ7034450.1"/>
    </source>
</evidence>
<name>A0AAD6SX89_9AGAR</name>
<feature type="transmembrane region" description="Helical" evidence="2">
    <location>
        <begin position="215"/>
        <end position="234"/>
    </location>
</feature>
<feature type="compositionally biased region" description="Polar residues" evidence="1">
    <location>
        <begin position="54"/>
        <end position="68"/>
    </location>
</feature>
<keyword evidence="2" id="KW-0472">Membrane</keyword>
<evidence type="ECO:0000313" key="4">
    <source>
        <dbReference type="Proteomes" id="UP001218188"/>
    </source>
</evidence>
<feature type="region of interest" description="Disordered" evidence="1">
    <location>
        <begin position="17"/>
        <end position="83"/>
    </location>
</feature>
<feature type="transmembrane region" description="Helical" evidence="2">
    <location>
        <begin position="146"/>
        <end position="174"/>
    </location>
</feature>
<dbReference type="EMBL" id="JARJCM010000057">
    <property type="protein sequence ID" value="KAJ7034450.1"/>
    <property type="molecule type" value="Genomic_DNA"/>
</dbReference>
<protein>
    <submittedName>
        <fullName evidence="3">Uncharacterized protein</fullName>
    </submittedName>
</protein>
<reference evidence="3" key="1">
    <citation type="submission" date="2023-03" db="EMBL/GenBank/DDBJ databases">
        <title>Massive genome expansion in bonnet fungi (Mycena s.s.) driven by repeated elements and novel gene families across ecological guilds.</title>
        <authorList>
            <consortium name="Lawrence Berkeley National Laboratory"/>
            <person name="Harder C.B."/>
            <person name="Miyauchi S."/>
            <person name="Viragh M."/>
            <person name="Kuo A."/>
            <person name="Thoen E."/>
            <person name="Andreopoulos B."/>
            <person name="Lu D."/>
            <person name="Skrede I."/>
            <person name="Drula E."/>
            <person name="Henrissat B."/>
            <person name="Morin E."/>
            <person name="Kohler A."/>
            <person name="Barry K."/>
            <person name="LaButti K."/>
            <person name="Morin E."/>
            <person name="Salamov A."/>
            <person name="Lipzen A."/>
            <person name="Mereny Z."/>
            <person name="Hegedus B."/>
            <person name="Baldrian P."/>
            <person name="Stursova M."/>
            <person name="Weitz H."/>
            <person name="Taylor A."/>
            <person name="Grigoriev I.V."/>
            <person name="Nagy L.G."/>
            <person name="Martin F."/>
            <person name="Kauserud H."/>
        </authorList>
    </citation>
    <scope>NUCLEOTIDE SEQUENCE</scope>
    <source>
        <strain evidence="3">CBHHK200</strain>
    </source>
</reference>
<feature type="compositionally biased region" description="Pro residues" evidence="1">
    <location>
        <begin position="74"/>
        <end position="83"/>
    </location>
</feature>
<evidence type="ECO:0000256" key="2">
    <source>
        <dbReference type="SAM" id="Phobius"/>
    </source>
</evidence>
<keyword evidence="2" id="KW-0812">Transmembrane</keyword>
<proteinExistence type="predicted"/>
<accession>A0AAD6SX89</accession>
<dbReference type="Proteomes" id="UP001218188">
    <property type="component" value="Unassembled WGS sequence"/>
</dbReference>
<keyword evidence="2" id="KW-1133">Transmembrane helix</keyword>
<gene>
    <name evidence="3" type="ORF">C8F04DRAFT_1101884</name>
</gene>
<sequence length="242" mass="25814">MYVRIYCTVHILSARAGSSPLSGSSSPQPLPSLPRLPAPRKPNTSEAIELGPSSLPSPFQHPKSNPSHGANMPPSSPCSMPPPPVSSSSGRIYTAVAFGYSPYATGNFIALGGLTTLPFLASVRYARRSQDRIFHATGAHWDLTGLLVLLAVLAADRVVFGSLYVCWVLVALGFNRVLSKQLPDVCNRRSSMARSLASQVFVDPITAVQIGMHSYVGMLAAVVGLMGAMQIVLWRNLKAKKG</sequence>
<dbReference type="AlphaFoldDB" id="A0AAD6SX89"/>